<organism evidence="2 3">
    <name type="scientific">Paenibacillus hodogayensis</name>
    <dbReference type="NCBI Taxonomy" id="279208"/>
    <lineage>
        <taxon>Bacteria</taxon>
        <taxon>Bacillati</taxon>
        <taxon>Bacillota</taxon>
        <taxon>Bacilli</taxon>
        <taxon>Bacillales</taxon>
        <taxon>Paenibacillaceae</taxon>
        <taxon>Paenibacillus</taxon>
    </lineage>
</organism>
<keyword evidence="1" id="KW-0812">Transmembrane</keyword>
<dbReference type="EMBL" id="JBHMAG010000018">
    <property type="protein sequence ID" value="MFB9755558.1"/>
    <property type="molecule type" value="Genomic_DNA"/>
</dbReference>
<keyword evidence="1" id="KW-1133">Transmembrane helix</keyword>
<sequence length="268" mass="29850">MFAFARRRALAERSGSGEARLSGVSRQAFAARLAGMIVSVMLLPLLAGCLYPKEMRKENQASVMESLLLVQHAVDLYKEKNGVLPIKNFEVDTPIYEQYVLDMKKLSQGPYLGQVPGIAFENGGKFLFVLVHAEQKPEVKLLDIAAFQKTGDLQRAVDDYKKAKNGEIPKGEEAGRNVFRLDFAKLGKKTEQVQSLYSRQYLTFLIDGSGTVGIDYAPEVMQAMERKGMKSADGKTDLRELLVADAPYVPVKSFPYYWLNNEPKPSAS</sequence>
<feature type="transmembrane region" description="Helical" evidence="1">
    <location>
        <begin position="29"/>
        <end position="51"/>
    </location>
</feature>
<evidence type="ECO:0000313" key="2">
    <source>
        <dbReference type="EMBL" id="MFB9755558.1"/>
    </source>
</evidence>
<reference evidence="2 3" key="1">
    <citation type="submission" date="2024-09" db="EMBL/GenBank/DDBJ databases">
        <authorList>
            <person name="Sun Q."/>
            <person name="Mori K."/>
        </authorList>
    </citation>
    <scope>NUCLEOTIDE SEQUENCE [LARGE SCALE GENOMIC DNA]</scope>
    <source>
        <strain evidence="2 3">JCM 12520</strain>
    </source>
</reference>
<name>A0ABV5W5H7_9BACL</name>
<dbReference type="RefSeq" id="WP_344908636.1">
    <property type="nucleotide sequence ID" value="NZ_BAAAYO010000006.1"/>
</dbReference>
<comment type="caution">
    <text evidence="2">The sequence shown here is derived from an EMBL/GenBank/DDBJ whole genome shotgun (WGS) entry which is preliminary data.</text>
</comment>
<proteinExistence type="predicted"/>
<evidence type="ECO:0000256" key="1">
    <source>
        <dbReference type="SAM" id="Phobius"/>
    </source>
</evidence>
<protein>
    <recommendedName>
        <fullName evidence="4">Type II secretion system protein</fullName>
    </recommendedName>
</protein>
<keyword evidence="1" id="KW-0472">Membrane</keyword>
<evidence type="ECO:0008006" key="4">
    <source>
        <dbReference type="Google" id="ProtNLM"/>
    </source>
</evidence>
<dbReference type="Proteomes" id="UP001589619">
    <property type="component" value="Unassembled WGS sequence"/>
</dbReference>
<gene>
    <name evidence="2" type="ORF">ACFFNY_28610</name>
</gene>
<evidence type="ECO:0000313" key="3">
    <source>
        <dbReference type="Proteomes" id="UP001589619"/>
    </source>
</evidence>
<keyword evidence="3" id="KW-1185">Reference proteome</keyword>
<accession>A0ABV5W5H7</accession>